<evidence type="ECO:0000259" key="7">
    <source>
        <dbReference type="PROSITE" id="PS51192"/>
    </source>
</evidence>
<evidence type="ECO:0000256" key="6">
    <source>
        <dbReference type="SAM" id="MobiDB-lite"/>
    </source>
</evidence>
<organism evidence="9 10">
    <name type="scientific">Hypholoma sublateritium (strain FD-334 SS-4)</name>
    <dbReference type="NCBI Taxonomy" id="945553"/>
    <lineage>
        <taxon>Eukaryota</taxon>
        <taxon>Fungi</taxon>
        <taxon>Dikarya</taxon>
        <taxon>Basidiomycota</taxon>
        <taxon>Agaricomycotina</taxon>
        <taxon>Agaricomycetes</taxon>
        <taxon>Agaricomycetidae</taxon>
        <taxon>Agaricales</taxon>
        <taxon>Agaricineae</taxon>
        <taxon>Strophariaceae</taxon>
        <taxon>Hypholoma</taxon>
    </lineage>
</organism>
<evidence type="ECO:0000256" key="2">
    <source>
        <dbReference type="ARBA" id="ARBA00022801"/>
    </source>
</evidence>
<protein>
    <recommendedName>
        <fullName evidence="5">ATP-dependent RNA helicase</fullName>
        <ecNumber evidence="5">3.6.4.13</ecNumber>
    </recommendedName>
</protein>
<dbReference type="GO" id="GO:0003724">
    <property type="term" value="F:RNA helicase activity"/>
    <property type="evidence" value="ECO:0007669"/>
    <property type="project" value="UniProtKB-EC"/>
</dbReference>
<evidence type="ECO:0000256" key="5">
    <source>
        <dbReference type="RuleBase" id="RU365068"/>
    </source>
</evidence>
<dbReference type="EC" id="3.6.4.13" evidence="5"/>
<keyword evidence="2 5" id="KW-0378">Hydrolase</keyword>
<evidence type="ECO:0000256" key="3">
    <source>
        <dbReference type="ARBA" id="ARBA00022840"/>
    </source>
</evidence>
<dbReference type="EMBL" id="KN817530">
    <property type="protein sequence ID" value="KJA25761.1"/>
    <property type="molecule type" value="Genomic_DNA"/>
</dbReference>
<sequence length="577" mass="62129">MSSTYEAYAEALAKRKASKVAASARQPARGGARTNSGGEHAGENENENEEHVGGPARGLSFPALGLDPAFVRAVQTAFPNVQVPTGIQEQLIPEILAGKDILLRDATGSGKSFGLVLALLSKPRIVIHETNGSTRRAITALVVVPHRDLALQLHHWIERLVSAMRPAPAAASIVQVLVRGADRPLDSALAALRATPPHVLVCTPQALQEALRVDRAALQLDTLRAVAVDEVDYLVETVARKEVGKSFQRAFEKAVRKVARHPGPTREILDAIYAPRRTLVQRPYVPEEDKAGRWDSVEEWRSEKEREVGLPQLILSSATLRVHLKDYLFSESGWLNPYNVVKIMGDTSNAKRNGWNADRRILHSVVIASDTEIRNIDGAVAAPAEKKESAETSGTEDEEGAVDSKGYYNEKYGQTASPFDANALEAIATGFALDVPSVALLVIPSSAPVQRAVWELREMGVNAETLDVEASGRGGAYLLGSGVDVMRANPRLLVATLASTRGLDLPALTHVFVLGLAEGPHVNGRSVDAYVHIAGRVGRFGRAGRVVSVVGGEAEGAKVERILTTLGARPVRFEHFD</sequence>
<dbReference type="Gene3D" id="3.40.50.300">
    <property type="entry name" value="P-loop containing nucleotide triphosphate hydrolases"/>
    <property type="match status" value="2"/>
</dbReference>
<comment type="catalytic activity">
    <reaction evidence="5">
        <text>ATP + H2O = ADP + phosphate + H(+)</text>
        <dbReference type="Rhea" id="RHEA:13065"/>
        <dbReference type="ChEBI" id="CHEBI:15377"/>
        <dbReference type="ChEBI" id="CHEBI:15378"/>
        <dbReference type="ChEBI" id="CHEBI:30616"/>
        <dbReference type="ChEBI" id="CHEBI:43474"/>
        <dbReference type="ChEBI" id="CHEBI:456216"/>
        <dbReference type="EC" id="3.6.4.13"/>
    </reaction>
</comment>
<dbReference type="SMART" id="SM00487">
    <property type="entry name" value="DEXDc"/>
    <property type="match status" value="1"/>
</dbReference>
<feature type="domain" description="Helicase ATP-binding" evidence="7">
    <location>
        <begin position="92"/>
        <end position="338"/>
    </location>
</feature>
<evidence type="ECO:0000259" key="8">
    <source>
        <dbReference type="PROSITE" id="PS51194"/>
    </source>
</evidence>
<dbReference type="GO" id="GO:0016787">
    <property type="term" value="F:hydrolase activity"/>
    <property type="evidence" value="ECO:0007669"/>
    <property type="project" value="UniProtKB-KW"/>
</dbReference>
<dbReference type="Pfam" id="PF00271">
    <property type="entry name" value="Helicase_C"/>
    <property type="match status" value="1"/>
</dbReference>
<feature type="domain" description="Helicase C-terminal" evidence="8">
    <location>
        <begin position="427"/>
        <end position="577"/>
    </location>
</feature>
<dbReference type="SUPFAM" id="SSF52540">
    <property type="entry name" value="P-loop containing nucleoside triphosphate hydrolases"/>
    <property type="match status" value="2"/>
</dbReference>
<keyword evidence="1 5" id="KW-0547">Nucleotide-binding</keyword>
<dbReference type="InterPro" id="IPR001650">
    <property type="entry name" value="Helicase_C-like"/>
</dbReference>
<comment type="function">
    <text evidence="5">RNA helicase.</text>
</comment>
<feature type="region of interest" description="Disordered" evidence="6">
    <location>
        <begin position="382"/>
        <end position="403"/>
    </location>
</feature>
<dbReference type="OrthoDB" id="10256233at2759"/>
<dbReference type="SMART" id="SM00490">
    <property type="entry name" value="HELICc"/>
    <property type="match status" value="1"/>
</dbReference>
<comment type="domain">
    <text evidence="5">The Q motif is unique to and characteristic of the DEAD box family of RNA helicases and controls ATP binding and hydrolysis.</text>
</comment>
<proteinExistence type="inferred from homology"/>
<dbReference type="Proteomes" id="UP000054270">
    <property type="component" value="Unassembled WGS sequence"/>
</dbReference>
<dbReference type="GO" id="GO:0003723">
    <property type="term" value="F:RNA binding"/>
    <property type="evidence" value="ECO:0007669"/>
    <property type="project" value="UniProtKB-UniRule"/>
</dbReference>
<evidence type="ECO:0000313" key="9">
    <source>
        <dbReference type="EMBL" id="KJA25761.1"/>
    </source>
</evidence>
<evidence type="ECO:0000313" key="10">
    <source>
        <dbReference type="Proteomes" id="UP000054270"/>
    </source>
</evidence>
<keyword evidence="3 5" id="KW-0067">ATP-binding</keyword>
<dbReference type="STRING" id="945553.A0A0D2PB14"/>
<dbReference type="GO" id="GO:0005524">
    <property type="term" value="F:ATP binding"/>
    <property type="evidence" value="ECO:0007669"/>
    <property type="project" value="UniProtKB-UniRule"/>
</dbReference>
<dbReference type="OMA" id="RDEPRMM"/>
<keyword evidence="5" id="KW-0347">Helicase</keyword>
<evidence type="ECO:0000256" key="1">
    <source>
        <dbReference type="ARBA" id="ARBA00022741"/>
    </source>
</evidence>
<dbReference type="PROSITE" id="PS51192">
    <property type="entry name" value="HELICASE_ATP_BIND_1"/>
    <property type="match status" value="1"/>
</dbReference>
<dbReference type="AlphaFoldDB" id="A0A0D2PB14"/>
<feature type="region of interest" description="Disordered" evidence="6">
    <location>
        <begin position="19"/>
        <end position="56"/>
    </location>
</feature>
<dbReference type="InterPro" id="IPR014001">
    <property type="entry name" value="Helicase_ATP-bd"/>
</dbReference>
<gene>
    <name evidence="9" type="ORF">HYPSUDRAFT_134259</name>
</gene>
<dbReference type="PROSITE" id="PS51194">
    <property type="entry name" value="HELICASE_CTER"/>
    <property type="match status" value="1"/>
</dbReference>
<dbReference type="Pfam" id="PF00270">
    <property type="entry name" value="DEAD"/>
    <property type="match status" value="1"/>
</dbReference>
<keyword evidence="4 5" id="KW-0694">RNA-binding</keyword>
<evidence type="ECO:0000256" key="4">
    <source>
        <dbReference type="ARBA" id="ARBA00022884"/>
    </source>
</evidence>
<dbReference type="InterPro" id="IPR027417">
    <property type="entry name" value="P-loop_NTPase"/>
</dbReference>
<dbReference type="PANTHER" id="PTHR24031">
    <property type="entry name" value="RNA HELICASE"/>
    <property type="match status" value="1"/>
</dbReference>
<dbReference type="InterPro" id="IPR011545">
    <property type="entry name" value="DEAD/DEAH_box_helicase_dom"/>
</dbReference>
<accession>A0A0D2PB14</accession>
<name>A0A0D2PB14_HYPSF</name>
<comment type="similarity">
    <text evidence="5">Belongs to the DEAD box helicase family.</text>
</comment>
<reference evidence="10" key="1">
    <citation type="submission" date="2014-04" db="EMBL/GenBank/DDBJ databases">
        <title>Evolutionary Origins and Diversification of the Mycorrhizal Mutualists.</title>
        <authorList>
            <consortium name="DOE Joint Genome Institute"/>
            <consortium name="Mycorrhizal Genomics Consortium"/>
            <person name="Kohler A."/>
            <person name="Kuo A."/>
            <person name="Nagy L.G."/>
            <person name="Floudas D."/>
            <person name="Copeland A."/>
            <person name="Barry K.W."/>
            <person name="Cichocki N."/>
            <person name="Veneault-Fourrey C."/>
            <person name="LaButti K."/>
            <person name="Lindquist E.A."/>
            <person name="Lipzen A."/>
            <person name="Lundell T."/>
            <person name="Morin E."/>
            <person name="Murat C."/>
            <person name="Riley R."/>
            <person name="Ohm R."/>
            <person name="Sun H."/>
            <person name="Tunlid A."/>
            <person name="Henrissat B."/>
            <person name="Grigoriev I.V."/>
            <person name="Hibbett D.S."/>
            <person name="Martin F."/>
        </authorList>
    </citation>
    <scope>NUCLEOTIDE SEQUENCE [LARGE SCALE GENOMIC DNA]</scope>
    <source>
        <strain evidence="10">FD-334 SS-4</strain>
    </source>
</reference>
<keyword evidence="10" id="KW-1185">Reference proteome</keyword>